<name>A0A8J5VGS2_ZIZPA</name>
<evidence type="ECO:0000256" key="1">
    <source>
        <dbReference type="SAM" id="MobiDB-lite"/>
    </source>
</evidence>
<dbReference type="EMBL" id="JAAALK010000287">
    <property type="protein sequence ID" value="KAG8059671.1"/>
    <property type="molecule type" value="Genomic_DNA"/>
</dbReference>
<gene>
    <name evidence="2" type="ORF">GUJ93_ZPchr0002g23034</name>
</gene>
<accession>A0A8J5VGS2</accession>
<keyword evidence="3" id="KW-1185">Reference proteome</keyword>
<reference evidence="2" key="1">
    <citation type="journal article" date="2021" name="bioRxiv">
        <title>Whole Genome Assembly and Annotation of Northern Wild Rice, Zizania palustris L., Supports a Whole Genome Duplication in the Zizania Genus.</title>
        <authorList>
            <person name="Haas M."/>
            <person name="Kono T."/>
            <person name="Macchietto M."/>
            <person name="Millas R."/>
            <person name="McGilp L."/>
            <person name="Shao M."/>
            <person name="Duquette J."/>
            <person name="Hirsch C.N."/>
            <person name="Kimball J."/>
        </authorList>
    </citation>
    <scope>NUCLEOTIDE SEQUENCE</scope>
    <source>
        <tissue evidence="2">Fresh leaf tissue</tissue>
    </source>
</reference>
<evidence type="ECO:0000313" key="3">
    <source>
        <dbReference type="Proteomes" id="UP000729402"/>
    </source>
</evidence>
<sequence length="98" mass="10343">MSQSQLKPQPFSARAMLRTRQEHLFENRRLAAEIASAVATGAARTGSAPNSTNPRNAAAPEAAIPARSAPNRTPAPPDPGRPAAYAPGFTRENPSQEP</sequence>
<comment type="caution">
    <text evidence="2">The sequence shown here is derived from an EMBL/GenBank/DDBJ whole genome shotgun (WGS) entry which is preliminary data.</text>
</comment>
<organism evidence="2 3">
    <name type="scientific">Zizania palustris</name>
    <name type="common">Northern wild rice</name>
    <dbReference type="NCBI Taxonomy" id="103762"/>
    <lineage>
        <taxon>Eukaryota</taxon>
        <taxon>Viridiplantae</taxon>
        <taxon>Streptophyta</taxon>
        <taxon>Embryophyta</taxon>
        <taxon>Tracheophyta</taxon>
        <taxon>Spermatophyta</taxon>
        <taxon>Magnoliopsida</taxon>
        <taxon>Liliopsida</taxon>
        <taxon>Poales</taxon>
        <taxon>Poaceae</taxon>
        <taxon>BOP clade</taxon>
        <taxon>Oryzoideae</taxon>
        <taxon>Oryzeae</taxon>
        <taxon>Zizaniinae</taxon>
        <taxon>Zizania</taxon>
    </lineage>
</organism>
<feature type="compositionally biased region" description="Low complexity" evidence="1">
    <location>
        <begin position="53"/>
        <end position="70"/>
    </location>
</feature>
<feature type="region of interest" description="Disordered" evidence="1">
    <location>
        <begin position="39"/>
        <end position="98"/>
    </location>
</feature>
<evidence type="ECO:0000313" key="2">
    <source>
        <dbReference type="EMBL" id="KAG8059671.1"/>
    </source>
</evidence>
<dbReference type="AlphaFoldDB" id="A0A8J5VGS2"/>
<reference evidence="2" key="2">
    <citation type="submission" date="2021-02" db="EMBL/GenBank/DDBJ databases">
        <authorList>
            <person name="Kimball J.A."/>
            <person name="Haas M.W."/>
            <person name="Macchietto M."/>
            <person name="Kono T."/>
            <person name="Duquette J."/>
            <person name="Shao M."/>
        </authorList>
    </citation>
    <scope>NUCLEOTIDE SEQUENCE</scope>
    <source>
        <tissue evidence="2">Fresh leaf tissue</tissue>
    </source>
</reference>
<proteinExistence type="predicted"/>
<dbReference type="Proteomes" id="UP000729402">
    <property type="component" value="Unassembled WGS sequence"/>
</dbReference>
<protein>
    <submittedName>
        <fullName evidence="2">Uncharacterized protein</fullName>
    </submittedName>
</protein>